<keyword evidence="3" id="KW-1185">Reference proteome</keyword>
<sequence>MRRVATATMLCGGLCLPQLAGGHEVHHRVLHQEAVVVQLRYADDHPFRHERYTVRRAGAEAPFQRGRTDARGRIVFVPEGKGPWRIKAQSASGHGQVLTVEAGGASAREPAEGSGTGTRWSRMVFAVGLILALFGGFTLFQNRKGKT</sequence>
<evidence type="ECO:0000313" key="3">
    <source>
        <dbReference type="Proteomes" id="UP001575181"/>
    </source>
</evidence>
<evidence type="ECO:0000256" key="1">
    <source>
        <dbReference type="SAM" id="Phobius"/>
    </source>
</evidence>
<keyword evidence="1" id="KW-0472">Membrane</keyword>
<keyword evidence="1" id="KW-1133">Transmembrane helix</keyword>
<reference evidence="2 3" key="1">
    <citation type="submission" date="2024-08" db="EMBL/GenBank/DDBJ databases">
        <title>Whole-genome sequencing of halo(alkali)philic microorganisms from hypersaline lakes.</title>
        <authorList>
            <person name="Sorokin D.Y."/>
            <person name="Merkel A.Y."/>
            <person name="Messina E."/>
            <person name="Yakimov M."/>
        </authorList>
    </citation>
    <scope>NUCLEOTIDE SEQUENCE [LARGE SCALE GENOMIC DNA]</scope>
    <source>
        <strain evidence="2 3">Cl-TMA</strain>
    </source>
</reference>
<dbReference type="EMBL" id="JBGUAW010000008">
    <property type="protein sequence ID" value="MFA9461583.1"/>
    <property type="molecule type" value="Genomic_DNA"/>
</dbReference>
<feature type="transmembrane region" description="Helical" evidence="1">
    <location>
        <begin position="120"/>
        <end position="140"/>
    </location>
</feature>
<comment type="caution">
    <text evidence="2">The sequence shown here is derived from an EMBL/GenBank/DDBJ whole genome shotgun (WGS) entry which is preliminary data.</text>
</comment>
<keyword evidence="1" id="KW-0812">Transmembrane</keyword>
<accession>A0ABV4TWG5</accession>
<evidence type="ECO:0000313" key="2">
    <source>
        <dbReference type="EMBL" id="MFA9461583.1"/>
    </source>
</evidence>
<dbReference type="RefSeq" id="WP_373656367.1">
    <property type="nucleotide sequence ID" value="NZ_JBGUAW010000008.1"/>
</dbReference>
<gene>
    <name evidence="2" type="ORF">ACERLL_12195</name>
</gene>
<name>A0ABV4TWG5_9GAMM</name>
<protein>
    <submittedName>
        <fullName evidence="2">ABC transporter permease</fullName>
    </submittedName>
</protein>
<proteinExistence type="predicted"/>
<dbReference type="Proteomes" id="UP001575181">
    <property type="component" value="Unassembled WGS sequence"/>
</dbReference>
<organism evidence="2 3">
    <name type="scientific">Thiohalorhabdus methylotrophus</name>
    <dbReference type="NCBI Taxonomy" id="3242694"/>
    <lineage>
        <taxon>Bacteria</taxon>
        <taxon>Pseudomonadati</taxon>
        <taxon>Pseudomonadota</taxon>
        <taxon>Gammaproteobacteria</taxon>
        <taxon>Thiohalorhabdales</taxon>
        <taxon>Thiohalorhabdaceae</taxon>
        <taxon>Thiohalorhabdus</taxon>
    </lineage>
</organism>